<reference evidence="1 2" key="1">
    <citation type="journal article" date="2015" name="Nature">
        <title>rRNA introns, odd ribosomes, and small enigmatic genomes across a large radiation of phyla.</title>
        <authorList>
            <person name="Brown C.T."/>
            <person name="Hug L.A."/>
            <person name="Thomas B.C."/>
            <person name="Sharon I."/>
            <person name="Castelle C.J."/>
            <person name="Singh A."/>
            <person name="Wilkins M.J."/>
            <person name="Williams K.H."/>
            <person name="Banfield J.F."/>
        </authorList>
    </citation>
    <scope>NUCLEOTIDE SEQUENCE [LARGE SCALE GENOMIC DNA]</scope>
</reference>
<dbReference type="STRING" id="1618572.UT17_C0003G0001"/>
<proteinExistence type="predicted"/>
<dbReference type="EMBL" id="LBVU01000003">
    <property type="protein sequence ID" value="KKQ91978.1"/>
    <property type="molecule type" value="Genomic_DNA"/>
</dbReference>
<organism evidence="1 2">
    <name type="scientific">Candidatus Woesebacteria bacterium GW2011_GWB1_39_10</name>
    <dbReference type="NCBI Taxonomy" id="1618572"/>
    <lineage>
        <taxon>Bacteria</taxon>
        <taxon>Candidatus Woeseibacteriota</taxon>
    </lineage>
</organism>
<sequence>METRPSTEHSMGDSRVIEKMNKGYEEALAPFSPEKRQKKEQLINNTFQSLSQRIATRGDFELTPERQAVLRLKLARHFQKTDEVDPSTLFDALVETPKFIDTDKGSLMRLMEVHQQKTLQRIAEARKRRAELGDKESFNPYENLFTTKSGNYYMARLLNMPHLEAESAYMKHCVGTSDSYINQIKRGDIEILSFRNVPKINQRTQKLEGDTPIITIEYNLRTNTIEQMKKKGDEYLDPSDPYYKDVIDALKQLRTTRTDAGKLRNFVKIQPSELENIKVRDGYVLTESGETSFRNFNPDSGLFVFKLGKMPIEARTSRQDASKIVRLVEGLNFQPEEIAITREQVTSRTKIFIGKPFPGFFKWLPDSIQHVYTSFPEGKVVRESVVAGGKTGKEYEQVFTQRGINISGWAKDMMGKPEFVTLRRSEKIDLVRLTIGGLGFTDNPTTDQLYQKAQELGLELCPPEVGPELRLKYQDQPLYEWTYIGMKQIADSDGYPYVFGLERSDDGLWLYGRWAEPTDQWALGHRCVFRIRK</sequence>
<dbReference type="AlphaFoldDB" id="A0A0G0LJ82"/>
<name>A0A0G0LJ82_9BACT</name>
<gene>
    <name evidence="1" type="ORF">UT17_C0003G0001</name>
</gene>
<dbReference type="PATRIC" id="fig|1618572.3.peg.424"/>
<accession>A0A0G0LJ82</accession>
<protein>
    <submittedName>
        <fullName evidence="1">Uncharacterized protein</fullName>
    </submittedName>
</protein>
<evidence type="ECO:0000313" key="2">
    <source>
        <dbReference type="Proteomes" id="UP000034774"/>
    </source>
</evidence>
<evidence type="ECO:0000313" key="1">
    <source>
        <dbReference type="EMBL" id="KKQ91978.1"/>
    </source>
</evidence>
<comment type="caution">
    <text evidence="1">The sequence shown here is derived from an EMBL/GenBank/DDBJ whole genome shotgun (WGS) entry which is preliminary data.</text>
</comment>
<dbReference type="Proteomes" id="UP000034774">
    <property type="component" value="Unassembled WGS sequence"/>
</dbReference>